<evidence type="ECO:0000259" key="1">
    <source>
        <dbReference type="Pfam" id="PF25273"/>
    </source>
</evidence>
<name>A0AAN9TXH4_9HEMI</name>
<dbReference type="PANTHER" id="PTHR34415">
    <property type="entry name" value="INTEGRASE CATALYTIC DOMAIN-CONTAINING PROTEIN"/>
    <property type="match status" value="1"/>
</dbReference>
<dbReference type="Proteomes" id="UP001367676">
    <property type="component" value="Unassembled WGS sequence"/>
</dbReference>
<dbReference type="EMBL" id="JBBCAQ010000016">
    <property type="protein sequence ID" value="KAK7597975.1"/>
    <property type="molecule type" value="Genomic_DNA"/>
</dbReference>
<organism evidence="2 3">
    <name type="scientific">Parthenolecanium corni</name>
    <dbReference type="NCBI Taxonomy" id="536013"/>
    <lineage>
        <taxon>Eukaryota</taxon>
        <taxon>Metazoa</taxon>
        <taxon>Ecdysozoa</taxon>
        <taxon>Arthropoda</taxon>
        <taxon>Hexapoda</taxon>
        <taxon>Insecta</taxon>
        <taxon>Pterygota</taxon>
        <taxon>Neoptera</taxon>
        <taxon>Paraneoptera</taxon>
        <taxon>Hemiptera</taxon>
        <taxon>Sternorrhyncha</taxon>
        <taxon>Coccoidea</taxon>
        <taxon>Coccidae</taxon>
        <taxon>Parthenolecanium</taxon>
    </lineage>
</organism>
<comment type="caution">
    <text evidence="2">The sequence shown here is derived from an EMBL/GenBank/DDBJ whole genome shotgun (WGS) entry which is preliminary data.</text>
</comment>
<reference evidence="2 3" key="1">
    <citation type="submission" date="2024-03" db="EMBL/GenBank/DDBJ databases">
        <title>Adaptation during the transition from Ophiocordyceps entomopathogen to insect associate is accompanied by gene loss and intensified selection.</title>
        <authorList>
            <person name="Ward C.M."/>
            <person name="Onetto C.A."/>
            <person name="Borneman A.R."/>
        </authorList>
    </citation>
    <scope>NUCLEOTIDE SEQUENCE [LARGE SCALE GENOMIC DNA]</scope>
    <source>
        <strain evidence="2">AWRI1</strain>
        <tissue evidence="2">Single Adult Female</tissue>
    </source>
</reference>
<dbReference type="PANTHER" id="PTHR34415:SF1">
    <property type="entry name" value="INTEGRASE CATALYTIC DOMAIN-CONTAINING PROTEIN"/>
    <property type="match status" value="1"/>
</dbReference>
<feature type="domain" description="DUF7869" evidence="1">
    <location>
        <begin position="68"/>
        <end position="215"/>
    </location>
</feature>
<gene>
    <name evidence="2" type="ORF">V9T40_014931</name>
</gene>
<evidence type="ECO:0000313" key="2">
    <source>
        <dbReference type="EMBL" id="KAK7597975.1"/>
    </source>
</evidence>
<dbReference type="InterPro" id="IPR057191">
    <property type="entry name" value="DUF7869"/>
</dbReference>
<dbReference type="Pfam" id="PF25273">
    <property type="entry name" value="DUF7869"/>
    <property type="match status" value="1"/>
</dbReference>
<keyword evidence="3" id="KW-1185">Reference proteome</keyword>
<protein>
    <recommendedName>
        <fullName evidence="1">DUF7869 domain-containing protein</fullName>
    </recommendedName>
</protein>
<evidence type="ECO:0000313" key="3">
    <source>
        <dbReference type="Proteomes" id="UP001367676"/>
    </source>
</evidence>
<accession>A0AAN9TXH4</accession>
<dbReference type="AlphaFoldDB" id="A0AAN9TXH4"/>
<sequence length="289" mass="32901">MNLSMQNSREPDSDTLTAAMDLEKVLFVPTLTHSQMYYLRQLAVYNFCVHVGDTGQALMCVWDETISGRGSNEIGSCLLRVLLSKLTYKRHVLLWCDNCSGQNKNRMIVVALLYLVATKRFDSVEIRFLVSGHSFMACDQDFAIIEKRKRKVPAMVPADIKTLIQKSRLSAPFTVIDMDVGDFYNLTIVANQLLQTTKLNISQATALKVTTDSLNKNSILMKTTYWAAEEWRAVPIAKRKINFVVDIPTNLPKLVMGRSLDSSKKEDLRKMLEFLPLDCRDFYNNIINN</sequence>
<proteinExistence type="predicted"/>